<keyword evidence="5 7" id="KW-1133">Transmembrane helix</keyword>
<dbReference type="PANTHER" id="PTHR34582">
    <property type="entry name" value="UPF0702 TRANSMEMBRANE PROTEIN YCAP"/>
    <property type="match status" value="1"/>
</dbReference>
<dbReference type="Pfam" id="PF07870">
    <property type="entry name" value="DUF1657"/>
    <property type="match status" value="1"/>
</dbReference>
<feature type="transmembrane region" description="Helical" evidence="7">
    <location>
        <begin position="62"/>
        <end position="80"/>
    </location>
</feature>
<evidence type="ECO:0000256" key="4">
    <source>
        <dbReference type="ARBA" id="ARBA00022692"/>
    </source>
</evidence>
<proteinExistence type="inferred from homology"/>
<reference evidence="9" key="1">
    <citation type="submission" date="2022-05" db="EMBL/GenBank/DDBJ databases">
        <title>Expanded diversity of anoxic marine methylotrophy in a Black Sea sulfate reducing microorganism.</title>
        <authorList>
            <person name="Fischer P.Q."/>
            <person name="Stams A.J.M."/>
            <person name="Villanueva L."/>
            <person name="Sousa D.Z."/>
        </authorList>
    </citation>
    <scope>NUCLEOTIDE SEQUENCE</scope>
    <source>
        <strain evidence="9">P130</strain>
    </source>
</reference>
<name>A0ABT8QW95_9FIRM</name>
<evidence type="ECO:0000256" key="1">
    <source>
        <dbReference type="ARBA" id="ARBA00004651"/>
    </source>
</evidence>
<dbReference type="Gene3D" id="3.30.240.20">
    <property type="entry name" value="bsu07140 like domains"/>
    <property type="match status" value="2"/>
</dbReference>
<evidence type="ECO:0000256" key="3">
    <source>
        <dbReference type="ARBA" id="ARBA00022475"/>
    </source>
</evidence>
<organism evidence="9 10">
    <name type="scientific">Desulfosporosinus nitroreducens</name>
    <dbReference type="NCBI Taxonomy" id="2018668"/>
    <lineage>
        <taxon>Bacteria</taxon>
        <taxon>Bacillati</taxon>
        <taxon>Bacillota</taxon>
        <taxon>Clostridia</taxon>
        <taxon>Eubacteriales</taxon>
        <taxon>Desulfitobacteriaceae</taxon>
        <taxon>Desulfosporosinus</taxon>
    </lineage>
</organism>
<comment type="similarity">
    <text evidence="2">Belongs to the UPF0702 family.</text>
</comment>
<sequence>MNELTQIILKSIALFFLVWAAVRLMGKRNMSQINPFSFISYIVIAIVATLMSINLINLATGFITLIVWAAFPIALDYLSIKSRLMHQLINGKEAVLIKHGKIMEENLMRVRMTGEDLLAQLRSKNAFNMADVEFAVMETNGTINPYFKSDKKPVTMHDLEKMSAPQAEPQTVVLDGNMLEEPLASLGLNPQWLSTELDKMGVSLENVFLGQVDSSGDLYVDLFDDAVELPQPKVKEMLYATFEKAQADLLTFNLQTEDEKAKEMYSKNYQSLEDLLNKLRPYLLH</sequence>
<keyword evidence="4 7" id="KW-0812">Transmembrane</keyword>
<dbReference type="EMBL" id="JAMJEV010000029">
    <property type="protein sequence ID" value="MDO0825605.1"/>
    <property type="molecule type" value="Genomic_DNA"/>
</dbReference>
<evidence type="ECO:0000313" key="10">
    <source>
        <dbReference type="Proteomes" id="UP001176021"/>
    </source>
</evidence>
<protein>
    <submittedName>
        <fullName evidence="9">DUF421 domain-containing protein</fullName>
    </submittedName>
</protein>
<comment type="subcellular location">
    <subcellularLocation>
        <location evidence="1">Cell membrane</location>
        <topology evidence="1">Multi-pass membrane protein</topology>
    </subcellularLocation>
</comment>
<accession>A0ABT8QW95</accession>
<dbReference type="Pfam" id="PF04239">
    <property type="entry name" value="DUF421"/>
    <property type="match status" value="1"/>
</dbReference>
<keyword evidence="6 7" id="KW-0472">Membrane</keyword>
<dbReference type="InterPro" id="IPR023090">
    <property type="entry name" value="UPF0702_alpha/beta_dom_sf"/>
</dbReference>
<keyword evidence="3" id="KW-1003">Cell membrane</keyword>
<dbReference type="Proteomes" id="UP001176021">
    <property type="component" value="Unassembled WGS sequence"/>
</dbReference>
<feature type="transmembrane region" description="Helical" evidence="7">
    <location>
        <begin position="38"/>
        <end position="56"/>
    </location>
</feature>
<evidence type="ECO:0000256" key="6">
    <source>
        <dbReference type="ARBA" id="ARBA00023136"/>
    </source>
</evidence>
<dbReference type="PANTHER" id="PTHR34582:SF7">
    <property type="entry name" value="UPF0702 TRANSMEMBRANE PROTEIN YDFS"/>
    <property type="match status" value="1"/>
</dbReference>
<feature type="domain" description="YetF C-terminal" evidence="8">
    <location>
        <begin position="81"/>
        <end position="213"/>
    </location>
</feature>
<dbReference type="InterPro" id="IPR007353">
    <property type="entry name" value="DUF421"/>
</dbReference>
<evidence type="ECO:0000313" key="9">
    <source>
        <dbReference type="EMBL" id="MDO0825605.1"/>
    </source>
</evidence>
<comment type="caution">
    <text evidence="9">The sequence shown here is derived from an EMBL/GenBank/DDBJ whole genome shotgun (WGS) entry which is preliminary data.</text>
</comment>
<evidence type="ECO:0000256" key="5">
    <source>
        <dbReference type="ARBA" id="ARBA00022989"/>
    </source>
</evidence>
<keyword evidence="10" id="KW-1185">Reference proteome</keyword>
<dbReference type="InterPro" id="IPR012452">
    <property type="entry name" value="DUF1657"/>
</dbReference>
<dbReference type="RefSeq" id="WP_302050133.1">
    <property type="nucleotide sequence ID" value="NZ_JAMJEV010000029.1"/>
</dbReference>
<evidence type="ECO:0000259" key="8">
    <source>
        <dbReference type="Pfam" id="PF04239"/>
    </source>
</evidence>
<evidence type="ECO:0000256" key="7">
    <source>
        <dbReference type="SAM" id="Phobius"/>
    </source>
</evidence>
<gene>
    <name evidence="9" type="ORF">M8H41_22605</name>
</gene>
<feature type="transmembrane region" description="Helical" evidence="7">
    <location>
        <begin position="6"/>
        <end position="26"/>
    </location>
</feature>
<evidence type="ECO:0000256" key="2">
    <source>
        <dbReference type="ARBA" id="ARBA00006448"/>
    </source>
</evidence>